<comment type="caution">
    <text evidence="2">The sequence shown here is derived from an EMBL/GenBank/DDBJ whole genome shotgun (WGS) entry which is preliminary data.</text>
</comment>
<dbReference type="Proteomes" id="UP000002748">
    <property type="component" value="Unassembled WGS sequence"/>
</dbReference>
<protein>
    <submittedName>
        <fullName evidence="2">Uncharacterized protein</fullName>
    </submittedName>
</protein>
<gene>
    <name evidence="2" type="ORF">A1Q1_05152</name>
</gene>
<feature type="region of interest" description="Disordered" evidence="1">
    <location>
        <begin position="141"/>
        <end position="163"/>
    </location>
</feature>
<reference evidence="2 3" key="1">
    <citation type="journal article" date="2012" name="Eukaryot. Cell">
        <title>Draft genome sequence of CBS 2479, the standard type strain of Trichosporon asahii.</title>
        <authorList>
            <person name="Yang R.Y."/>
            <person name="Li H.T."/>
            <person name="Zhu H."/>
            <person name="Zhou G.P."/>
            <person name="Wang M."/>
            <person name="Wang L."/>
        </authorList>
    </citation>
    <scope>NUCLEOTIDE SEQUENCE [LARGE SCALE GENOMIC DNA]</scope>
    <source>
        <strain evidence="3">ATCC 90039 / CBS 2479 / JCM 2466 / KCTC 7840 / NCYC 2677 / UAMH 7654</strain>
    </source>
</reference>
<dbReference type="AlphaFoldDB" id="J5QAC2"/>
<evidence type="ECO:0000313" key="2">
    <source>
        <dbReference type="EMBL" id="EJT46323.1"/>
    </source>
</evidence>
<dbReference type="GeneID" id="25988664"/>
<name>J5QAC2_TRIAS</name>
<dbReference type="KEGG" id="tasa:A1Q1_05152"/>
<dbReference type="HOGENOM" id="CLU_943944_0_0_1"/>
<evidence type="ECO:0000313" key="3">
    <source>
        <dbReference type="Proteomes" id="UP000002748"/>
    </source>
</evidence>
<dbReference type="VEuPathDB" id="FungiDB:A1Q1_05152"/>
<organism evidence="2 3">
    <name type="scientific">Trichosporon asahii var. asahii (strain ATCC 90039 / CBS 2479 / JCM 2466 / KCTC 7840 / NBRC 103889/ NCYC 2677 / UAMH 7654)</name>
    <name type="common">Yeast</name>
    <dbReference type="NCBI Taxonomy" id="1186058"/>
    <lineage>
        <taxon>Eukaryota</taxon>
        <taxon>Fungi</taxon>
        <taxon>Dikarya</taxon>
        <taxon>Basidiomycota</taxon>
        <taxon>Agaricomycotina</taxon>
        <taxon>Tremellomycetes</taxon>
        <taxon>Trichosporonales</taxon>
        <taxon>Trichosporonaceae</taxon>
        <taxon>Trichosporon</taxon>
    </lineage>
</organism>
<evidence type="ECO:0000256" key="1">
    <source>
        <dbReference type="SAM" id="MobiDB-lite"/>
    </source>
</evidence>
<sequence length="295" mass="32946">MNVHEHGVLYCQPQAGAGISSHQHIPYQGAFLPTPDLPNPRADFPEQADMEHFKLPREPPYLPDPSRCKACRATHLSSGYRCKLCWKLELCHICGFCACCDHCGLCTPGTCGWFDPLPEYQVARSLPTSGYSALLHRPPPHGTIDPTRLSLRGPTPVSPPTRPERQMDAYLQLKYRGPPLDYVETKDRLLDEILFCFQIAAVYIPTWRLLRALTNYFYSASPLPPLIAPESHGPTAYGSTVTRATQGPSSGTMRCLFTFHLRGRTTENIMLGADNVKAWAEDKLGGAWLCDFEEE</sequence>
<dbReference type="RefSeq" id="XP_014177434.1">
    <property type="nucleotide sequence ID" value="XM_014321959.1"/>
</dbReference>
<proteinExistence type="predicted"/>
<dbReference type="EMBL" id="ALBS01000297">
    <property type="protein sequence ID" value="EJT46323.1"/>
    <property type="molecule type" value="Genomic_DNA"/>
</dbReference>
<accession>J5QAC2</accession>